<dbReference type="Proteomes" id="UP000019116">
    <property type="component" value="Chromosome 7D"/>
</dbReference>
<dbReference type="OrthoDB" id="809632at2759"/>
<evidence type="ECO:0000256" key="1">
    <source>
        <dbReference type="ARBA" id="ARBA00011738"/>
    </source>
</evidence>
<comment type="subunit">
    <text evidence="1">Homodimer.</text>
</comment>
<dbReference type="Gene3D" id="3.90.180.10">
    <property type="entry name" value="Medium-chain alcohol dehydrogenases, catalytic domain"/>
    <property type="match status" value="1"/>
</dbReference>
<accession>A0A3B6TUA7</accession>
<evidence type="ECO:0000313" key="5">
    <source>
        <dbReference type="Proteomes" id="UP000019116"/>
    </source>
</evidence>
<dbReference type="SUPFAM" id="SSF51735">
    <property type="entry name" value="NAD(P)-binding Rossmann-fold domains"/>
    <property type="match status" value="1"/>
</dbReference>
<dbReference type="GO" id="GO:0016628">
    <property type="term" value="F:oxidoreductase activity, acting on the CH-CH group of donors, NAD or NADP as acceptor"/>
    <property type="evidence" value="ECO:0007669"/>
    <property type="project" value="InterPro"/>
</dbReference>
<dbReference type="AlphaFoldDB" id="A0A3B6TUA7"/>
<dbReference type="InterPro" id="IPR041694">
    <property type="entry name" value="ADH_N_2"/>
</dbReference>
<dbReference type="OMA" id="YPIKNIH"/>
<dbReference type="Gene3D" id="3.40.50.720">
    <property type="entry name" value="NAD(P)-binding Rossmann-like Domain"/>
    <property type="match status" value="1"/>
</dbReference>
<dbReference type="Pfam" id="PF00107">
    <property type="entry name" value="ADH_zinc_N"/>
    <property type="match status" value="1"/>
</dbReference>
<organism evidence="4">
    <name type="scientific">Triticum aestivum</name>
    <name type="common">Wheat</name>
    <dbReference type="NCBI Taxonomy" id="4565"/>
    <lineage>
        <taxon>Eukaryota</taxon>
        <taxon>Viridiplantae</taxon>
        <taxon>Streptophyta</taxon>
        <taxon>Embryophyta</taxon>
        <taxon>Tracheophyta</taxon>
        <taxon>Spermatophyta</taxon>
        <taxon>Magnoliopsida</taxon>
        <taxon>Liliopsida</taxon>
        <taxon>Poales</taxon>
        <taxon>Poaceae</taxon>
        <taxon>BOP clade</taxon>
        <taxon>Pooideae</taxon>
        <taxon>Triticodae</taxon>
        <taxon>Triticeae</taxon>
        <taxon>Triticinae</taxon>
        <taxon>Triticum</taxon>
    </lineage>
</organism>
<dbReference type="Gramene" id="TraesCS7D02G348600.1">
    <property type="protein sequence ID" value="TraesCS7D02G348600.1"/>
    <property type="gene ID" value="TraesCS7D02G348600"/>
</dbReference>
<dbReference type="Gramene" id="TraesKAR7D01G0324260.1">
    <property type="protein sequence ID" value="cds.TraesKAR7D01G0324260.1"/>
    <property type="gene ID" value="TraesKAR7D01G0324260"/>
</dbReference>
<protein>
    <recommendedName>
        <fullName evidence="3">Enoyl reductase (ER) domain-containing protein</fullName>
    </recommendedName>
</protein>
<dbReference type="InterPro" id="IPR011032">
    <property type="entry name" value="GroES-like_sf"/>
</dbReference>
<feature type="domain" description="Enoyl reductase (ER)" evidence="3">
    <location>
        <begin position="100"/>
        <end position="423"/>
    </location>
</feature>
<dbReference type="Gramene" id="TraesWEE_scaffold_148541_01G000100.1">
    <property type="protein sequence ID" value="TraesWEE_scaffold_148541_01G000100.1"/>
    <property type="gene ID" value="TraesWEE_scaffold_148541_01G000100"/>
</dbReference>
<dbReference type="SMR" id="A0A3B6TUA7"/>
<keyword evidence="2" id="KW-0560">Oxidoreductase</keyword>
<dbReference type="STRING" id="4565.A0A3B6TUA7"/>
<evidence type="ECO:0000256" key="2">
    <source>
        <dbReference type="ARBA" id="ARBA00023002"/>
    </source>
</evidence>
<reference evidence="4" key="2">
    <citation type="submission" date="2018-10" db="UniProtKB">
        <authorList>
            <consortium name="EnsemblPlants"/>
        </authorList>
    </citation>
    <scope>IDENTIFICATION</scope>
</reference>
<dbReference type="SUPFAM" id="SSF50129">
    <property type="entry name" value="GroES-like"/>
    <property type="match status" value="1"/>
</dbReference>
<dbReference type="InterPro" id="IPR036291">
    <property type="entry name" value="NAD(P)-bd_dom_sf"/>
</dbReference>
<dbReference type="Gramene" id="TraesCLE_scaffold_091834_01G000100.1">
    <property type="protein sequence ID" value="TraesCLE_scaffold_091834_01G000100.1"/>
    <property type="gene ID" value="TraesCLE_scaffold_091834_01G000100"/>
</dbReference>
<dbReference type="InterPro" id="IPR045010">
    <property type="entry name" value="MDR_fam"/>
</dbReference>
<dbReference type="PANTHER" id="PTHR43205:SF12">
    <property type="entry name" value="OS06G0602900 PROTEIN"/>
    <property type="match status" value="1"/>
</dbReference>
<dbReference type="Gramene" id="TraesROB_scaffold_080753_01G000100.1">
    <property type="protein sequence ID" value="TraesROB_scaffold_080753_01G000100.1"/>
    <property type="gene ID" value="TraesROB_scaffold_080753_01G000100"/>
</dbReference>
<sequence length="426" mass="46906">MDAYKISRKASAPERPPQHLTEHLFLVLVLGLNERHPNIALSPTPRQLSFSVYISTACSCRRSHTLLYLLPRCAAVRRSIHRSIMEVENRYIAVRHHVEGSPSVDDFEVKTEAVRWTPESGEVLVRNMYVSIDPYQLNRMKRQSASHHSVDVIVPGERIASYGAGEVVASACEEYKEGDVVAGMLAWEEYSVFRPASVLLMSKVDTSSGFPLSYQLGVLGTSGMTAYGGFYEVCKPQAGEKVFVSAASGSVGSLVGQFAKLAGCHVVGCAGTQAKVDMLKDKLGFDDAFNYKDEPDLKAALKRRFPDGIDIYFENVGGEMLEAALANMNTYGRVAVCGVIAEYTDPGRRAVPDLLEVIYKRITLRGFFAWDFIARFHEFTAIIGGWIEEGKVQVVEDVSDGLESVPSAFVALYRGENVGKKLVKLA</sequence>
<evidence type="ECO:0000259" key="3">
    <source>
        <dbReference type="SMART" id="SM00829"/>
    </source>
</evidence>
<proteinExistence type="predicted"/>
<name>A0A3B6TUA7_WHEAT</name>
<dbReference type="FunFam" id="3.40.50.720:FF:000121">
    <property type="entry name" value="Prostaglandin reductase 2"/>
    <property type="match status" value="1"/>
</dbReference>
<keyword evidence="5" id="KW-1185">Reference proteome</keyword>
<dbReference type="Pfam" id="PF16884">
    <property type="entry name" value="ADH_N_2"/>
    <property type="match status" value="1"/>
</dbReference>
<dbReference type="PANTHER" id="PTHR43205">
    <property type="entry name" value="PROSTAGLANDIN REDUCTASE"/>
    <property type="match status" value="1"/>
</dbReference>
<dbReference type="EnsemblPlants" id="TraesCS7D02G348600.1">
    <property type="protein sequence ID" value="TraesCS7D02G348600.1"/>
    <property type="gene ID" value="TraesCS7D02G348600"/>
</dbReference>
<dbReference type="PaxDb" id="4565-Traes_7DL_F15906FE5.1"/>
<evidence type="ECO:0000313" key="4">
    <source>
        <dbReference type="EnsemblPlants" id="TraesCS7D02G348600.1"/>
    </source>
</evidence>
<reference evidence="4" key="1">
    <citation type="submission" date="2018-08" db="EMBL/GenBank/DDBJ databases">
        <authorList>
            <person name="Rossello M."/>
        </authorList>
    </citation>
    <scope>NUCLEOTIDE SEQUENCE [LARGE SCALE GENOMIC DNA]</scope>
    <source>
        <strain evidence="4">cv. Chinese Spring</strain>
    </source>
</reference>
<dbReference type="SMART" id="SM00829">
    <property type="entry name" value="PKS_ER"/>
    <property type="match status" value="1"/>
</dbReference>
<dbReference type="InterPro" id="IPR020843">
    <property type="entry name" value="ER"/>
</dbReference>
<dbReference type="Gramene" id="TraesCAD_scaffold_142176_01G000100.1">
    <property type="protein sequence ID" value="TraesCAD_scaffold_142176_01G000100.1"/>
    <property type="gene ID" value="TraesCAD_scaffold_142176_01G000100"/>
</dbReference>
<dbReference type="InterPro" id="IPR013149">
    <property type="entry name" value="ADH-like_C"/>
</dbReference>